<organism evidence="2 3">
    <name type="scientific">Edhazardia aedis (strain USNM 41457)</name>
    <name type="common">Microsporidian parasite</name>
    <dbReference type="NCBI Taxonomy" id="1003232"/>
    <lineage>
        <taxon>Eukaryota</taxon>
        <taxon>Fungi</taxon>
        <taxon>Fungi incertae sedis</taxon>
        <taxon>Microsporidia</taxon>
        <taxon>Edhazardia</taxon>
    </lineage>
</organism>
<evidence type="ECO:0000313" key="3">
    <source>
        <dbReference type="Proteomes" id="UP000003163"/>
    </source>
</evidence>
<dbReference type="EMBL" id="AFBI03000056">
    <property type="protein sequence ID" value="EJW02789.1"/>
    <property type="molecule type" value="Genomic_DNA"/>
</dbReference>
<dbReference type="HOGENOM" id="CLU_2223241_0_0_1"/>
<reference evidence="3" key="2">
    <citation type="submission" date="2015-07" db="EMBL/GenBank/DDBJ databases">
        <title>Contrasting host-pathogen interactions and genome evolution in two generalist and specialist microsporidian pathogens of mosquitoes.</title>
        <authorList>
            <consortium name="The Broad Institute Genomics Platform"/>
            <consortium name="The Broad Institute Genome Sequencing Center for Infectious Disease"/>
            <person name="Cuomo C.A."/>
            <person name="Sanscrainte N.D."/>
            <person name="Goldberg J.M."/>
            <person name="Heiman D."/>
            <person name="Young S."/>
            <person name="Zeng Q."/>
            <person name="Becnel J.J."/>
            <person name="Birren B.W."/>
        </authorList>
    </citation>
    <scope>NUCLEOTIDE SEQUENCE [LARGE SCALE GENOMIC DNA]</scope>
    <source>
        <strain evidence="3">USNM 41457</strain>
    </source>
</reference>
<dbReference type="AlphaFoldDB" id="J9D5H7"/>
<dbReference type="InParanoid" id="J9D5H7"/>
<reference evidence="2 3" key="1">
    <citation type="submission" date="2011-08" db="EMBL/GenBank/DDBJ databases">
        <authorList>
            <person name="Liu Z.J."/>
            <person name="Shi F.L."/>
            <person name="Lu J.Q."/>
            <person name="Li M."/>
            <person name="Wang Z.L."/>
        </authorList>
    </citation>
    <scope>NUCLEOTIDE SEQUENCE [LARGE SCALE GENOMIC DNA]</scope>
    <source>
        <strain evidence="2 3">USNM 41457</strain>
    </source>
</reference>
<name>J9D5H7_EDHAE</name>
<keyword evidence="1" id="KW-0732">Signal</keyword>
<keyword evidence="3" id="KW-1185">Reference proteome</keyword>
<feature type="chain" id="PRO_5003822965" evidence="1">
    <location>
        <begin position="24"/>
        <end position="106"/>
    </location>
</feature>
<dbReference type="Proteomes" id="UP000003163">
    <property type="component" value="Unassembled WGS sequence"/>
</dbReference>
<evidence type="ECO:0000256" key="1">
    <source>
        <dbReference type="SAM" id="SignalP"/>
    </source>
</evidence>
<comment type="caution">
    <text evidence="2">The sequence shown here is derived from an EMBL/GenBank/DDBJ whole genome shotgun (WGS) entry which is preliminary data.</text>
</comment>
<proteinExistence type="predicted"/>
<accession>J9D5H7</accession>
<evidence type="ECO:0000313" key="2">
    <source>
        <dbReference type="EMBL" id="EJW02789.1"/>
    </source>
</evidence>
<protein>
    <submittedName>
        <fullName evidence="2">Uncharacterized protein</fullName>
    </submittedName>
</protein>
<dbReference type="VEuPathDB" id="MicrosporidiaDB:EDEG_02815"/>
<feature type="signal peptide" evidence="1">
    <location>
        <begin position="1"/>
        <end position="23"/>
    </location>
</feature>
<sequence>MFTCAKLQLYIAFAFCLAGFKECLENLEDNIKVDTTIDPPPMKRYKINTMEELSVFFDLESDAKLIFANGKLCSIKKIVKEKNNSSFFGIKKEKRKYKKNDKKTNK</sequence>
<gene>
    <name evidence="2" type="ORF">EDEG_02815</name>
</gene>